<reference evidence="2" key="1">
    <citation type="journal article" date="2008" name="Nat. Genet.">
        <title>The Pristionchus pacificus genome provides a unique perspective on nematode lifestyle and parasitism.</title>
        <authorList>
            <person name="Dieterich C."/>
            <person name="Clifton S.W."/>
            <person name="Schuster L.N."/>
            <person name="Chinwalla A."/>
            <person name="Delehaunty K."/>
            <person name="Dinkelacker I."/>
            <person name="Fulton L."/>
            <person name="Fulton R."/>
            <person name="Godfrey J."/>
            <person name="Minx P."/>
            <person name="Mitreva M."/>
            <person name="Roeseler W."/>
            <person name="Tian H."/>
            <person name="Witte H."/>
            <person name="Yang S.P."/>
            <person name="Wilson R.K."/>
            <person name="Sommer R.J."/>
        </authorList>
    </citation>
    <scope>NUCLEOTIDE SEQUENCE [LARGE SCALE GENOMIC DNA]</scope>
    <source>
        <strain evidence="2">PS312</strain>
    </source>
</reference>
<dbReference type="PANTHER" id="PTHR22943">
    <property type="entry name" value="7-TRANSMEMBRANE DOMAIN RECEPTOR C.ELEGANS"/>
    <property type="match status" value="1"/>
</dbReference>
<organism evidence="1 2">
    <name type="scientific">Pristionchus pacificus</name>
    <name type="common">Parasitic nematode worm</name>
    <dbReference type="NCBI Taxonomy" id="54126"/>
    <lineage>
        <taxon>Eukaryota</taxon>
        <taxon>Metazoa</taxon>
        <taxon>Ecdysozoa</taxon>
        <taxon>Nematoda</taxon>
        <taxon>Chromadorea</taxon>
        <taxon>Rhabditida</taxon>
        <taxon>Rhabditina</taxon>
        <taxon>Diplogasteromorpha</taxon>
        <taxon>Diplogasteroidea</taxon>
        <taxon>Neodiplogasteridae</taxon>
        <taxon>Pristionchus</taxon>
    </lineage>
</organism>
<dbReference type="Proteomes" id="UP000005239">
    <property type="component" value="Unassembled WGS sequence"/>
</dbReference>
<name>A0A2A6D2S1_PRIPA</name>
<dbReference type="Pfam" id="PF10326">
    <property type="entry name" value="7TM_GPCR_Str"/>
    <property type="match status" value="1"/>
</dbReference>
<dbReference type="EnsemblMetazoa" id="PPA42411.1">
    <property type="protein sequence ID" value="PPA42411.1"/>
    <property type="gene ID" value="WBGene00280780"/>
</dbReference>
<protein>
    <submittedName>
        <fullName evidence="1">G protein-coupled receptor</fullName>
    </submittedName>
</protein>
<evidence type="ECO:0000313" key="1">
    <source>
        <dbReference type="EnsemblMetazoa" id="PPA42411.1"/>
    </source>
</evidence>
<accession>A0A8R1UWJ3</accession>
<evidence type="ECO:0000313" key="2">
    <source>
        <dbReference type="Proteomes" id="UP000005239"/>
    </source>
</evidence>
<proteinExistence type="predicted"/>
<dbReference type="InterPro" id="IPR019428">
    <property type="entry name" value="7TM_GPCR_serpentine_rcpt_Str"/>
</dbReference>
<reference evidence="1" key="2">
    <citation type="submission" date="2022-06" db="UniProtKB">
        <authorList>
            <consortium name="EnsemblMetazoa"/>
        </authorList>
    </citation>
    <scope>IDENTIFICATION</scope>
    <source>
        <strain evidence="1">PS312</strain>
    </source>
</reference>
<keyword evidence="2" id="KW-1185">Reference proteome</keyword>
<accession>A0A2A6D2S1</accession>
<sequence length="319" mass="35878">MSFWPVLCIAVVAIEGFIGFAINVLALIYLFDGRLQTKATYKLSLVVSTMQFIGLSAISGFATMCHLFHNQIMFLVYFGLLPILPQIASDVALVTLVLLVFGIWEMAPAPCILQYLALCKPHFSTPKRLLMAYSVCIVLHYCSLFFTDVEYRAECAEIGRHVFNVSDDEGVEVHCASLRFEDKHSVMPIALFGVLPSYTIGYFIFGICCFKIYRALNVYKMDTKSLKTQQLQKRFFKTLLLQGLLPLLVLSLPVGVFFAGVFGPCQQYKFVRFSFHSKPSILIIFTTIQGLVSLSFLRKLKPPSTVQSLSSRNTDSRAH</sequence>
<gene>
    <name evidence="1" type="primary">WBGene00280780</name>
</gene>
<dbReference type="PANTHER" id="PTHR22943:SF248">
    <property type="entry name" value="SEVEN TM RECEPTOR"/>
    <property type="match status" value="1"/>
</dbReference>
<dbReference type="AlphaFoldDB" id="A0A2A6D2S1"/>